<dbReference type="SUPFAM" id="SSF51658">
    <property type="entry name" value="Xylose isomerase-like"/>
    <property type="match status" value="1"/>
</dbReference>
<dbReference type="Gene3D" id="3.20.20.150">
    <property type="entry name" value="Divalent-metal-dependent TIM barrel enzymes"/>
    <property type="match status" value="1"/>
</dbReference>
<dbReference type="AlphaFoldDB" id="A0A9W4H3H9"/>
<organism evidence="1 2">
    <name type="scientific">Actinacidiphila bryophytorum</name>
    <dbReference type="NCBI Taxonomy" id="1436133"/>
    <lineage>
        <taxon>Bacteria</taxon>
        <taxon>Bacillati</taxon>
        <taxon>Actinomycetota</taxon>
        <taxon>Actinomycetes</taxon>
        <taxon>Kitasatosporales</taxon>
        <taxon>Streptomycetaceae</taxon>
        <taxon>Actinacidiphila</taxon>
    </lineage>
</organism>
<proteinExistence type="predicted"/>
<dbReference type="InterPro" id="IPR007801">
    <property type="entry name" value="MbnB/TglH/ChrH"/>
</dbReference>
<evidence type="ECO:0000313" key="2">
    <source>
        <dbReference type="Proteomes" id="UP001153328"/>
    </source>
</evidence>
<accession>A0A9W4H3H9</accession>
<reference evidence="1" key="1">
    <citation type="submission" date="2021-06" db="EMBL/GenBank/DDBJ databases">
        <authorList>
            <person name="Arsene-Ploetze F."/>
        </authorList>
    </citation>
    <scope>NUCLEOTIDE SEQUENCE</scope>
    <source>
        <strain evidence="1">SBRY1</strain>
    </source>
</reference>
<dbReference type="InterPro" id="IPR036237">
    <property type="entry name" value="Xyl_isomerase-like_sf"/>
</dbReference>
<dbReference type="EMBL" id="CAJVAX010000018">
    <property type="protein sequence ID" value="CAG7647929.1"/>
    <property type="molecule type" value="Genomic_DNA"/>
</dbReference>
<comment type="caution">
    <text evidence="1">The sequence shown here is derived from an EMBL/GenBank/DDBJ whole genome shotgun (WGS) entry which is preliminary data.</text>
</comment>
<gene>
    <name evidence="1" type="ORF">SBRY_40795</name>
</gene>
<dbReference type="Proteomes" id="UP001153328">
    <property type="component" value="Unassembled WGS sequence"/>
</dbReference>
<evidence type="ECO:0000313" key="1">
    <source>
        <dbReference type="EMBL" id="CAG7647929.1"/>
    </source>
</evidence>
<evidence type="ECO:0008006" key="3">
    <source>
        <dbReference type="Google" id="ProtNLM"/>
    </source>
</evidence>
<name>A0A9W4H3H9_9ACTN</name>
<keyword evidence="2" id="KW-1185">Reference proteome</keyword>
<protein>
    <recommendedName>
        <fullName evidence="3">DUF692 domain-containing protein</fullName>
    </recommendedName>
</protein>
<dbReference type="Pfam" id="PF05114">
    <property type="entry name" value="MbnB_TglH_ChrH"/>
    <property type="match status" value="1"/>
</dbReference>
<dbReference type="PANTHER" id="PTHR42194:SF1">
    <property type="entry name" value="UPF0276 PROTEIN HI_1600"/>
    <property type="match status" value="1"/>
</dbReference>
<dbReference type="PANTHER" id="PTHR42194">
    <property type="entry name" value="UPF0276 PROTEIN HI_1600"/>
    <property type="match status" value="1"/>
</dbReference>
<dbReference type="NCBIfam" id="NF003818">
    <property type="entry name" value="PRK05409.1"/>
    <property type="match status" value="1"/>
</dbReference>
<sequence>MRRMTASAPRLGYGIGWRPRIDLTVERLPGVDFVEAVAEGIDPKRLFASLRVLRERGTPVVPHGVSLSLGGAERPDPRRLAHLAACAQALGSPLVSEHIAFTRAGAWHAGHLLPVPRTRDTLTVLTENIRIAQDQLPVPLALENIAPLLAWPDEELTEGQFLAEVAERTGAMLLVDVANLHTAHVNLGTDPHKVLGELPLERLGYVHVAGGVERDGVWHDTHTHPVGPAVLDLLADLAARAELPGVLLERDGDYPTDAGLAGELAAIRGAVARGAGVGR</sequence>